<proteinExistence type="predicted"/>
<gene>
    <name evidence="1" type="ORF">ELH98_38775</name>
</gene>
<dbReference type="Proteomes" id="UP000291659">
    <property type="component" value="Unassembled WGS sequence"/>
</dbReference>
<reference evidence="1 2" key="1">
    <citation type="submission" date="2019-02" db="EMBL/GenBank/DDBJ databases">
        <title>The genomic architecture of introgression among sibling species of bacteria.</title>
        <authorList>
            <person name="Cavassim M.I.A."/>
            <person name="Moeskjaer S."/>
            <person name="Moslemi C."/>
            <person name="Fields B."/>
            <person name="Bachmann A."/>
            <person name="Vilhjalmsson B."/>
            <person name="Schierup M.H."/>
            <person name="Young J.P.W."/>
            <person name="Andersen S.U."/>
        </authorList>
    </citation>
    <scope>NUCLEOTIDE SEQUENCE [LARGE SCALE GENOMIC DNA]</scope>
    <source>
        <strain evidence="1 2">SM141A</strain>
    </source>
</reference>
<dbReference type="RefSeq" id="WP_130763112.1">
    <property type="nucleotide sequence ID" value="NZ_SIOX01000019.1"/>
</dbReference>
<comment type="caution">
    <text evidence="1">The sequence shown here is derived from an EMBL/GenBank/DDBJ whole genome shotgun (WGS) entry which is preliminary data.</text>
</comment>
<accession>A0ABY1WW69</accession>
<keyword evidence="2" id="KW-1185">Reference proteome</keyword>
<name>A0ABY1WW69_9HYPH</name>
<organism evidence="1 2">
    <name type="scientific">Rhizobium ruizarguesonis</name>
    <dbReference type="NCBI Taxonomy" id="2081791"/>
    <lineage>
        <taxon>Bacteria</taxon>
        <taxon>Pseudomonadati</taxon>
        <taxon>Pseudomonadota</taxon>
        <taxon>Alphaproteobacteria</taxon>
        <taxon>Hyphomicrobiales</taxon>
        <taxon>Rhizobiaceae</taxon>
        <taxon>Rhizobium/Agrobacterium group</taxon>
        <taxon>Rhizobium</taxon>
    </lineage>
</organism>
<evidence type="ECO:0000313" key="1">
    <source>
        <dbReference type="EMBL" id="TAX63216.1"/>
    </source>
</evidence>
<sequence length="277" mass="31706">MMKGKPTLHWRTEWNNGIPTFTVKFIYASHGQRQAIERAAVNEGFVREGDQWRPMERAKLPSLFDVVRAIGFDFIFEPEDPDAPFDLQRLKLSPETRERLESLSNFRLDELAGYCPVQAQGEFDGSYFYFRARGSYWRFEAGGNESGTKGAKWWYEEHWQNKTGFEAGYMSDENAIRCILKAVEIYRAEDRGRFEKGHPDYERTTLEGGSLGALSLRRASRRLGITGEEAIERMKAYGIEVPYSADLELKALNSGSATVLGLDEITGVWTELQDEDE</sequence>
<evidence type="ECO:0000313" key="2">
    <source>
        <dbReference type="Proteomes" id="UP000291659"/>
    </source>
</evidence>
<dbReference type="EMBL" id="SIOX01000019">
    <property type="protein sequence ID" value="TAX63216.1"/>
    <property type="molecule type" value="Genomic_DNA"/>
</dbReference>
<protein>
    <submittedName>
        <fullName evidence="1">Uncharacterized protein</fullName>
    </submittedName>
</protein>